<feature type="region of interest" description="Disordered" evidence="1">
    <location>
        <begin position="53"/>
        <end position="90"/>
    </location>
</feature>
<dbReference type="EMBL" id="JAEFBJ010000012">
    <property type="protein sequence ID" value="KAG7547280.1"/>
    <property type="molecule type" value="Genomic_DNA"/>
</dbReference>
<gene>
    <name evidence="2" type="ORF">ISN44_As12g025330</name>
</gene>
<sequence length="221" mass="25028">MVRTMRRSNTADELDVPSTNRNQRRIMTYRQEVLALYSRGEIIALGSSNPQAKKLKQNHSSKTPFPIYTDAVSDTTSRSQPESDKSKPEFGIVGSCFEAEQRGASFKVPRKPIVRTAAASASVFEVFVDEEEYTRNRAAATESFKTFPSQQVPTMMDDVSPKVGGEMFNSRLDRAEMLTHFTNFSPETQSIRGTSRFKWFWTRSTVLCRISLPCNVKGIKY</sequence>
<evidence type="ECO:0000313" key="3">
    <source>
        <dbReference type="Proteomes" id="UP000694251"/>
    </source>
</evidence>
<dbReference type="Proteomes" id="UP000694251">
    <property type="component" value="Chromosome 12"/>
</dbReference>
<dbReference type="OrthoDB" id="248495at2759"/>
<evidence type="ECO:0000313" key="2">
    <source>
        <dbReference type="EMBL" id="KAG7547280.1"/>
    </source>
</evidence>
<keyword evidence="3" id="KW-1185">Reference proteome</keyword>
<reference evidence="2 3" key="1">
    <citation type="submission" date="2020-12" db="EMBL/GenBank/DDBJ databases">
        <title>Concerted genomic and epigenomic changes stabilize Arabidopsis allopolyploids.</title>
        <authorList>
            <person name="Chen Z."/>
        </authorList>
    </citation>
    <scope>NUCLEOTIDE SEQUENCE [LARGE SCALE GENOMIC DNA]</scope>
    <source>
        <strain evidence="2">As9502</strain>
        <tissue evidence="2">Leaf</tissue>
    </source>
</reference>
<evidence type="ECO:0000256" key="1">
    <source>
        <dbReference type="SAM" id="MobiDB-lite"/>
    </source>
</evidence>
<accession>A0A8T1YMI7</accession>
<comment type="caution">
    <text evidence="2">The sequence shown here is derived from an EMBL/GenBank/DDBJ whole genome shotgun (WGS) entry which is preliminary data.</text>
</comment>
<organism evidence="2 3">
    <name type="scientific">Arabidopsis suecica</name>
    <name type="common">Swedish thale-cress</name>
    <name type="synonym">Cardaminopsis suecica</name>
    <dbReference type="NCBI Taxonomy" id="45249"/>
    <lineage>
        <taxon>Eukaryota</taxon>
        <taxon>Viridiplantae</taxon>
        <taxon>Streptophyta</taxon>
        <taxon>Embryophyta</taxon>
        <taxon>Tracheophyta</taxon>
        <taxon>Spermatophyta</taxon>
        <taxon>Magnoliopsida</taxon>
        <taxon>eudicotyledons</taxon>
        <taxon>Gunneridae</taxon>
        <taxon>Pentapetalae</taxon>
        <taxon>rosids</taxon>
        <taxon>malvids</taxon>
        <taxon>Brassicales</taxon>
        <taxon>Brassicaceae</taxon>
        <taxon>Camelineae</taxon>
        <taxon>Arabidopsis</taxon>
    </lineage>
</organism>
<dbReference type="AlphaFoldDB" id="A0A8T1YMI7"/>
<protein>
    <submittedName>
        <fullName evidence="2">Uncharacterized protein</fullName>
    </submittedName>
</protein>
<proteinExistence type="predicted"/>
<name>A0A8T1YMI7_ARASU</name>